<sequence length="409" mass="45332">MPFALPFRARVRLFQEKVCPDGQSNARAEEIRFFDASSPRPTDKTIVRVRRSHVLDDGLDRIAGLSPAALKGRLSVAFVDDWGRAEAGIDAGGLFKEFWTELSGAAFSMDFGLFKTTAHDGLLFPNPDSAFVHGERDHLRLFHFLGRVLGKALREGITIQPRFTRSFLSFVRGDFNYVTLLEDLKSLDPDLHRNLKFLQLYDGDVADLGLDFSVSFDRFGECVTANLIPNGADVEVTRANRHAYVQAVAKFHMVDRLDAQSRAFVGGLGDVVDLALLRRFSEPELQLLISGAEDAVDVDDLKAHARYEGYLPGDKHVKRFWAALRSLRPADRAALLKFVTACERAPPLGFAALAPPFTIRKVPILRDADKLPTASTCFNVLKLPTYSSEAVLRARLLTSVHSGAGFDLS</sequence>
<dbReference type="InterPro" id="IPR035983">
    <property type="entry name" value="Hect_E3_ubiquitin_ligase"/>
</dbReference>
<keyword evidence="3" id="KW-0808">Transferase</keyword>
<evidence type="ECO:0000256" key="5">
    <source>
        <dbReference type="PROSITE-ProRule" id="PRU00104"/>
    </source>
</evidence>
<dbReference type="InterPro" id="IPR000569">
    <property type="entry name" value="HECT_dom"/>
</dbReference>
<proteinExistence type="predicted"/>
<dbReference type="Gene3D" id="3.30.2160.10">
    <property type="entry name" value="Hect, E3 ligase catalytic domain"/>
    <property type="match status" value="1"/>
</dbReference>
<evidence type="ECO:0000313" key="8">
    <source>
        <dbReference type="Proteomes" id="UP000002729"/>
    </source>
</evidence>
<dbReference type="FunFam" id="3.30.2160.10:FF:000002">
    <property type="entry name" value="Putative Ubiquitin-protein ligase E3C"/>
    <property type="match status" value="1"/>
</dbReference>
<dbReference type="EC" id="2.3.2.26" evidence="2"/>
<evidence type="ECO:0000259" key="6">
    <source>
        <dbReference type="PROSITE" id="PS50237"/>
    </source>
</evidence>
<accession>F0YA52</accession>
<gene>
    <name evidence="7" type="ORF">AURANDRAFT_27065</name>
</gene>
<evidence type="ECO:0000256" key="4">
    <source>
        <dbReference type="ARBA" id="ARBA00022786"/>
    </source>
</evidence>
<keyword evidence="4 5" id="KW-0833">Ubl conjugation pathway</keyword>
<dbReference type="PANTHER" id="PTHR45700:SF2">
    <property type="entry name" value="UBIQUITIN-PROTEIN LIGASE E3C"/>
    <property type="match status" value="1"/>
</dbReference>
<feature type="domain" description="HECT" evidence="6">
    <location>
        <begin position="66"/>
        <end position="409"/>
    </location>
</feature>
<evidence type="ECO:0000256" key="1">
    <source>
        <dbReference type="ARBA" id="ARBA00000885"/>
    </source>
</evidence>
<protein>
    <recommendedName>
        <fullName evidence="2">HECT-type E3 ubiquitin transferase</fullName>
        <ecNumber evidence="2">2.3.2.26</ecNumber>
    </recommendedName>
</protein>
<dbReference type="SMART" id="SM00119">
    <property type="entry name" value="HECTc"/>
    <property type="match status" value="1"/>
</dbReference>
<dbReference type="Gene3D" id="3.30.2410.10">
    <property type="entry name" value="Hect, E3 ligase catalytic domain"/>
    <property type="match status" value="1"/>
</dbReference>
<dbReference type="RefSeq" id="XP_009037421.1">
    <property type="nucleotide sequence ID" value="XM_009039173.1"/>
</dbReference>
<dbReference type="AlphaFoldDB" id="F0YA52"/>
<dbReference type="GO" id="GO:0000209">
    <property type="term" value="P:protein polyubiquitination"/>
    <property type="evidence" value="ECO:0007669"/>
    <property type="project" value="InterPro"/>
</dbReference>
<dbReference type="eggNOG" id="KOG0942">
    <property type="taxonomic scope" value="Eukaryota"/>
</dbReference>
<dbReference type="CDD" id="cd00078">
    <property type="entry name" value="HECTc"/>
    <property type="match status" value="1"/>
</dbReference>
<dbReference type="GeneID" id="20220297"/>
<comment type="catalytic activity">
    <reaction evidence="1">
        <text>S-ubiquitinyl-[E2 ubiquitin-conjugating enzyme]-L-cysteine + [acceptor protein]-L-lysine = [E2 ubiquitin-conjugating enzyme]-L-cysteine + N(6)-ubiquitinyl-[acceptor protein]-L-lysine.</text>
        <dbReference type="EC" id="2.3.2.26"/>
    </reaction>
</comment>
<keyword evidence="8" id="KW-1185">Reference proteome</keyword>
<dbReference type="InParanoid" id="F0YA52"/>
<dbReference type="PROSITE" id="PS50237">
    <property type="entry name" value="HECT"/>
    <property type="match status" value="1"/>
</dbReference>
<dbReference type="InterPro" id="IPR044611">
    <property type="entry name" value="E3A/B/C-like"/>
</dbReference>
<evidence type="ECO:0000256" key="3">
    <source>
        <dbReference type="ARBA" id="ARBA00022679"/>
    </source>
</evidence>
<feature type="active site" description="Glycyl thioester intermediate" evidence="5">
    <location>
        <position position="377"/>
    </location>
</feature>
<dbReference type="SUPFAM" id="SSF56204">
    <property type="entry name" value="Hect, E3 ligase catalytic domain"/>
    <property type="match status" value="1"/>
</dbReference>
<dbReference type="Pfam" id="PF00632">
    <property type="entry name" value="HECT"/>
    <property type="match status" value="1"/>
</dbReference>
<dbReference type="Gene3D" id="3.90.1750.10">
    <property type="entry name" value="Hect, E3 ligase catalytic domains"/>
    <property type="match status" value="1"/>
</dbReference>
<dbReference type="PANTHER" id="PTHR45700">
    <property type="entry name" value="UBIQUITIN-PROTEIN LIGASE E3C"/>
    <property type="match status" value="1"/>
</dbReference>
<dbReference type="OrthoDB" id="8068875at2759"/>
<dbReference type="OMA" id="CNEHELQ"/>
<dbReference type="GO" id="GO:0006511">
    <property type="term" value="P:ubiquitin-dependent protein catabolic process"/>
    <property type="evidence" value="ECO:0007669"/>
    <property type="project" value="TreeGrafter"/>
</dbReference>
<name>F0YA52_AURAN</name>
<evidence type="ECO:0000313" key="7">
    <source>
        <dbReference type="EMBL" id="EGB08062.1"/>
    </source>
</evidence>
<dbReference type="GO" id="GO:0061630">
    <property type="term" value="F:ubiquitin protein ligase activity"/>
    <property type="evidence" value="ECO:0007669"/>
    <property type="project" value="UniProtKB-EC"/>
</dbReference>
<reference evidence="7 8" key="1">
    <citation type="journal article" date="2011" name="Proc. Natl. Acad. Sci. U.S.A.">
        <title>Niche of harmful alga Aureococcus anophagefferens revealed through ecogenomics.</title>
        <authorList>
            <person name="Gobler C.J."/>
            <person name="Berry D.L."/>
            <person name="Dyhrman S.T."/>
            <person name="Wilhelm S.W."/>
            <person name="Salamov A."/>
            <person name="Lobanov A.V."/>
            <person name="Zhang Y."/>
            <person name="Collier J.L."/>
            <person name="Wurch L.L."/>
            <person name="Kustka A.B."/>
            <person name="Dill B.D."/>
            <person name="Shah M."/>
            <person name="VerBerkmoes N.C."/>
            <person name="Kuo A."/>
            <person name="Terry A."/>
            <person name="Pangilinan J."/>
            <person name="Lindquist E.A."/>
            <person name="Lucas S."/>
            <person name="Paulsen I.T."/>
            <person name="Hattenrath-Lehmann T.K."/>
            <person name="Talmage S.C."/>
            <person name="Walker E.A."/>
            <person name="Koch F."/>
            <person name="Burson A.M."/>
            <person name="Marcoval M.A."/>
            <person name="Tang Y.Z."/>
            <person name="Lecleir G.R."/>
            <person name="Coyne K.J."/>
            <person name="Berg G.M."/>
            <person name="Bertrand E.M."/>
            <person name="Saito M.A."/>
            <person name="Gladyshev V.N."/>
            <person name="Grigoriev I.V."/>
        </authorList>
    </citation>
    <scope>NUCLEOTIDE SEQUENCE [LARGE SCALE GENOMIC DNA]</scope>
    <source>
        <strain evidence="8">CCMP 1984</strain>
    </source>
</reference>
<evidence type="ECO:0000256" key="2">
    <source>
        <dbReference type="ARBA" id="ARBA00012485"/>
    </source>
</evidence>
<dbReference type="EMBL" id="GL833129">
    <property type="protein sequence ID" value="EGB08062.1"/>
    <property type="molecule type" value="Genomic_DNA"/>
</dbReference>
<dbReference type="Proteomes" id="UP000002729">
    <property type="component" value="Unassembled WGS sequence"/>
</dbReference>
<organism evidence="8">
    <name type="scientific">Aureococcus anophagefferens</name>
    <name type="common">Harmful bloom alga</name>
    <dbReference type="NCBI Taxonomy" id="44056"/>
    <lineage>
        <taxon>Eukaryota</taxon>
        <taxon>Sar</taxon>
        <taxon>Stramenopiles</taxon>
        <taxon>Ochrophyta</taxon>
        <taxon>Pelagophyceae</taxon>
        <taxon>Pelagomonadales</taxon>
        <taxon>Pelagomonadaceae</taxon>
        <taxon>Aureococcus</taxon>
    </lineage>
</organism>
<dbReference type="KEGG" id="aaf:AURANDRAFT_27065"/>